<gene>
    <name evidence="1" type="ORF">LOD99_15257</name>
</gene>
<keyword evidence="2" id="KW-1185">Reference proteome</keyword>
<accession>A0AAV7KB34</accession>
<organism evidence="1 2">
    <name type="scientific">Oopsacas minuta</name>
    <dbReference type="NCBI Taxonomy" id="111878"/>
    <lineage>
        <taxon>Eukaryota</taxon>
        <taxon>Metazoa</taxon>
        <taxon>Porifera</taxon>
        <taxon>Hexactinellida</taxon>
        <taxon>Hexasterophora</taxon>
        <taxon>Lyssacinosida</taxon>
        <taxon>Leucopsacidae</taxon>
        <taxon>Oopsacas</taxon>
    </lineage>
</organism>
<reference evidence="1 2" key="1">
    <citation type="journal article" date="2023" name="BMC Biol.">
        <title>The compact genome of the sponge Oopsacas minuta (Hexactinellida) is lacking key metazoan core genes.</title>
        <authorList>
            <person name="Santini S."/>
            <person name="Schenkelaars Q."/>
            <person name="Jourda C."/>
            <person name="Duchesne M."/>
            <person name="Belahbib H."/>
            <person name="Rocher C."/>
            <person name="Selva M."/>
            <person name="Riesgo A."/>
            <person name="Vervoort M."/>
            <person name="Leys S.P."/>
            <person name="Kodjabachian L."/>
            <person name="Le Bivic A."/>
            <person name="Borchiellini C."/>
            <person name="Claverie J.M."/>
            <person name="Renard E."/>
        </authorList>
    </citation>
    <scope>NUCLEOTIDE SEQUENCE [LARGE SCALE GENOMIC DNA]</scope>
    <source>
        <strain evidence="1">SPO-2</strain>
    </source>
</reference>
<dbReference type="PANTHER" id="PTHR45913">
    <property type="entry name" value="EPM2A-INTERACTING PROTEIN 1"/>
    <property type="match status" value="1"/>
</dbReference>
<dbReference type="AlphaFoldDB" id="A0AAV7KB34"/>
<proteinExistence type="predicted"/>
<evidence type="ECO:0000313" key="1">
    <source>
        <dbReference type="EMBL" id="KAI6658457.1"/>
    </source>
</evidence>
<comment type="caution">
    <text evidence="1">The sequence shown here is derived from an EMBL/GenBank/DDBJ whole genome shotgun (WGS) entry which is preliminary data.</text>
</comment>
<sequence length="111" mass="12654">MVVLRIAQEKKPHTIAENLILPCCKDIVHCILGDMAEKKLTSLPLFNDTIKRRITDMADDVEQQSTDVSSCAQLLVFARYIKDGDFKEEFLFFHCLETTTKGEESDRMGLT</sequence>
<protein>
    <submittedName>
        <fullName evidence="1">Protein ZBED8-like</fullName>
    </submittedName>
</protein>
<dbReference type="Proteomes" id="UP001165289">
    <property type="component" value="Unassembled WGS sequence"/>
</dbReference>
<dbReference type="EMBL" id="JAKMXF010000088">
    <property type="protein sequence ID" value="KAI6658457.1"/>
    <property type="molecule type" value="Genomic_DNA"/>
</dbReference>
<dbReference type="PANTHER" id="PTHR45913:SF19">
    <property type="entry name" value="LOW QUALITY PROTEIN: ZINC FINGER BED DOMAIN-CONTAINING PROTEIN 5-LIKE"/>
    <property type="match status" value="1"/>
</dbReference>
<name>A0AAV7KB34_9METZ</name>
<evidence type="ECO:0000313" key="2">
    <source>
        <dbReference type="Proteomes" id="UP001165289"/>
    </source>
</evidence>